<evidence type="ECO:0000256" key="4">
    <source>
        <dbReference type="ARBA" id="ARBA00022801"/>
    </source>
</evidence>
<evidence type="ECO:0000256" key="7">
    <source>
        <dbReference type="ARBA" id="ARBA00023180"/>
    </source>
</evidence>
<dbReference type="PROSITE" id="PS51767">
    <property type="entry name" value="PEPTIDASE_A1"/>
    <property type="match status" value="1"/>
</dbReference>
<evidence type="ECO:0000259" key="11">
    <source>
        <dbReference type="PROSITE" id="PS50015"/>
    </source>
</evidence>
<keyword evidence="5" id="KW-0865">Zymogen</keyword>
<dbReference type="GO" id="GO:0006508">
    <property type="term" value="P:proteolysis"/>
    <property type="evidence" value="ECO:0007669"/>
    <property type="project" value="UniProtKB-KW"/>
</dbReference>
<keyword evidence="4 9" id="KW-0378">Hydrolase</keyword>
<dbReference type="InterPro" id="IPR007856">
    <property type="entry name" value="SapB_1"/>
</dbReference>
<dbReference type="InterPro" id="IPR008139">
    <property type="entry name" value="SaposinB_dom"/>
</dbReference>
<comment type="caution">
    <text evidence="13">The sequence shown here is derived from an EMBL/GenBank/DDBJ whole genome shotgun (WGS) entry which is preliminary data.</text>
</comment>
<evidence type="ECO:0000256" key="8">
    <source>
        <dbReference type="PIRSR" id="PIRSR601461-2"/>
    </source>
</evidence>
<evidence type="ECO:0000256" key="2">
    <source>
        <dbReference type="ARBA" id="ARBA00022670"/>
    </source>
</evidence>
<dbReference type="FunFam" id="2.40.70.10:FF:000115">
    <property type="entry name" value="Lysosomal aspartic protease"/>
    <property type="match status" value="1"/>
</dbReference>
<protein>
    <submittedName>
        <fullName evidence="13">Uncharacterized protein</fullName>
    </submittedName>
</protein>
<comment type="similarity">
    <text evidence="1 9">Belongs to the peptidase A1 family.</text>
</comment>
<reference evidence="13 14" key="1">
    <citation type="journal article" date="2022" name="Cell">
        <title>Repeat-based holocentromeres influence genome architecture and karyotype evolution.</title>
        <authorList>
            <person name="Hofstatter P.G."/>
            <person name="Thangavel G."/>
            <person name="Lux T."/>
            <person name="Neumann P."/>
            <person name="Vondrak T."/>
            <person name="Novak P."/>
            <person name="Zhang M."/>
            <person name="Costa L."/>
            <person name="Castellani M."/>
            <person name="Scott A."/>
            <person name="Toegelov H."/>
            <person name="Fuchs J."/>
            <person name="Mata-Sucre Y."/>
            <person name="Dias Y."/>
            <person name="Vanzela A.L.L."/>
            <person name="Huettel B."/>
            <person name="Almeida C.C.S."/>
            <person name="Simkova H."/>
            <person name="Souza G."/>
            <person name="Pedrosa-Harand A."/>
            <person name="Macas J."/>
            <person name="Mayer K.F.X."/>
            <person name="Houben A."/>
            <person name="Marques A."/>
        </authorList>
    </citation>
    <scope>NUCLEOTIDE SEQUENCE [LARGE SCALE GENOMIC DNA]</scope>
    <source>
        <strain evidence="13">RhyTen1mFocal</strain>
    </source>
</reference>
<feature type="signal peptide" evidence="10">
    <location>
        <begin position="1"/>
        <end position="28"/>
    </location>
</feature>
<dbReference type="InterPro" id="IPR033869">
    <property type="entry name" value="Phytepsin"/>
</dbReference>
<dbReference type="SUPFAM" id="SSF50630">
    <property type="entry name" value="Acid proteases"/>
    <property type="match status" value="1"/>
</dbReference>
<dbReference type="PROSITE" id="PS00141">
    <property type="entry name" value="ASP_PROTEASE"/>
    <property type="match status" value="2"/>
</dbReference>
<dbReference type="FunFam" id="2.40.70.10:FF:000002">
    <property type="entry name" value="Vacuolar aspartic proteinase"/>
    <property type="match status" value="1"/>
</dbReference>
<keyword evidence="2 9" id="KW-0645">Protease</keyword>
<feature type="disulfide bond" evidence="8">
    <location>
        <begin position="115"/>
        <end position="121"/>
    </location>
</feature>
<feature type="chain" id="PRO_5042286884" evidence="10">
    <location>
        <begin position="29"/>
        <end position="499"/>
    </location>
</feature>
<dbReference type="SMART" id="SM00741">
    <property type="entry name" value="SapB"/>
    <property type="match status" value="2"/>
</dbReference>
<keyword evidence="14" id="KW-1185">Reference proteome</keyword>
<dbReference type="Gene3D" id="1.10.225.10">
    <property type="entry name" value="Saposin-like"/>
    <property type="match status" value="1"/>
</dbReference>
<evidence type="ECO:0000256" key="6">
    <source>
        <dbReference type="ARBA" id="ARBA00023157"/>
    </source>
</evidence>
<dbReference type="InterPro" id="IPR011001">
    <property type="entry name" value="Saposin-like"/>
</dbReference>
<dbReference type="InterPro" id="IPR008138">
    <property type="entry name" value="SapB_2"/>
</dbReference>
<dbReference type="Proteomes" id="UP001210211">
    <property type="component" value="Unassembled WGS sequence"/>
</dbReference>
<dbReference type="PROSITE" id="PS51257">
    <property type="entry name" value="PROKAR_LIPOPROTEIN"/>
    <property type="match status" value="1"/>
</dbReference>
<dbReference type="GO" id="GO:0006629">
    <property type="term" value="P:lipid metabolic process"/>
    <property type="evidence" value="ECO:0007669"/>
    <property type="project" value="InterPro"/>
</dbReference>
<dbReference type="Gene3D" id="2.40.70.10">
    <property type="entry name" value="Acid Proteases"/>
    <property type="match status" value="2"/>
</dbReference>
<dbReference type="GO" id="GO:0004190">
    <property type="term" value="F:aspartic-type endopeptidase activity"/>
    <property type="evidence" value="ECO:0007669"/>
    <property type="project" value="UniProtKB-KW"/>
</dbReference>
<dbReference type="CDD" id="cd06098">
    <property type="entry name" value="phytepsin"/>
    <property type="match status" value="1"/>
</dbReference>
<dbReference type="Pfam" id="PF05184">
    <property type="entry name" value="SapB_1"/>
    <property type="match status" value="1"/>
</dbReference>
<dbReference type="Pfam" id="PF03489">
    <property type="entry name" value="SapB_2"/>
    <property type="match status" value="1"/>
</dbReference>
<keyword evidence="10" id="KW-0732">Signal</keyword>
<dbReference type="InterPro" id="IPR033121">
    <property type="entry name" value="PEPTIDASE_A1"/>
</dbReference>
<dbReference type="InterPro" id="IPR001969">
    <property type="entry name" value="Aspartic_peptidase_AS"/>
</dbReference>
<keyword evidence="6 8" id="KW-1015">Disulfide bond</keyword>
<dbReference type="PRINTS" id="PR00792">
    <property type="entry name" value="PEPSIN"/>
</dbReference>
<dbReference type="Pfam" id="PF00026">
    <property type="entry name" value="Asp"/>
    <property type="match status" value="1"/>
</dbReference>
<feature type="domain" description="Saposin B-type" evidence="11">
    <location>
        <begin position="314"/>
        <end position="354"/>
    </location>
</feature>
<dbReference type="EMBL" id="JAMRDG010000001">
    <property type="protein sequence ID" value="KAJ3704322.1"/>
    <property type="molecule type" value="Genomic_DNA"/>
</dbReference>
<evidence type="ECO:0000259" key="12">
    <source>
        <dbReference type="PROSITE" id="PS51767"/>
    </source>
</evidence>
<dbReference type="PROSITE" id="PS50015">
    <property type="entry name" value="SAP_B"/>
    <property type="match status" value="2"/>
</dbReference>
<gene>
    <name evidence="13" type="ORF">LUZ61_008027</name>
</gene>
<evidence type="ECO:0000256" key="10">
    <source>
        <dbReference type="SAM" id="SignalP"/>
    </source>
</evidence>
<dbReference type="AlphaFoldDB" id="A0AAD6EX25"/>
<evidence type="ECO:0000256" key="9">
    <source>
        <dbReference type="RuleBase" id="RU000454"/>
    </source>
</evidence>
<evidence type="ECO:0000313" key="13">
    <source>
        <dbReference type="EMBL" id="KAJ3704322.1"/>
    </source>
</evidence>
<dbReference type="PANTHER" id="PTHR47966:SF76">
    <property type="entry name" value="ASPARTIC PROTEINASE A1"/>
    <property type="match status" value="1"/>
</dbReference>
<dbReference type="InterPro" id="IPR021109">
    <property type="entry name" value="Peptidase_aspartic_dom_sf"/>
</dbReference>
<sequence>MGTNTKIVSLTLFLFSILLLQSCLLASATDLLRIKLKKKPIDQKSRQTTKENLNFLAKKYGFHTGRLNGNTDIVSLKNYMNAQYFGEIGIGTPAQKFTVIFDTGSSNLWVPSSKCYLSISCYFHSKYSSRKSSTYVENGTSASITYGTGAISGFFSQDSVTVGDLVVKKQLFIEATKETSLVFLAAKFDGILGLAFKEISVGGVDPVWYNMVNQGLVKQKVFSFWLNRDADEGEGGELVFGGVDPNHFVGNHTYVNVTQKGYWEFNMGDVLIGKNSTGYCSSGCKAIADSGTSLLTGPTAIVAEINEQIGGTGVVSQECKMVVSQYGPEIIELLIAETSPSEVCSQIGLCSGYATESAIIKTVTDKGSDDTTCEICEMAVVWVQNQLRSNATQQKILEYLNKICDKLPSPMGESTVDCNTISSMPNITFTIGGKKFTLTPNQYILKVEAGSVVECISGFTALDVPAPRGPLWILGDIFMGAYHTVFDYGNSAVGFAKAA</sequence>
<accession>A0AAD6EX25</accession>
<dbReference type="PANTHER" id="PTHR47966">
    <property type="entry name" value="BETA-SITE APP-CLEAVING ENZYME, ISOFORM A-RELATED"/>
    <property type="match status" value="1"/>
</dbReference>
<organism evidence="13 14">
    <name type="scientific">Rhynchospora tenuis</name>
    <dbReference type="NCBI Taxonomy" id="198213"/>
    <lineage>
        <taxon>Eukaryota</taxon>
        <taxon>Viridiplantae</taxon>
        <taxon>Streptophyta</taxon>
        <taxon>Embryophyta</taxon>
        <taxon>Tracheophyta</taxon>
        <taxon>Spermatophyta</taxon>
        <taxon>Magnoliopsida</taxon>
        <taxon>Liliopsida</taxon>
        <taxon>Poales</taxon>
        <taxon>Cyperaceae</taxon>
        <taxon>Cyperoideae</taxon>
        <taxon>Rhynchosporeae</taxon>
        <taxon>Rhynchospora</taxon>
    </lineage>
</organism>
<proteinExistence type="inferred from homology"/>
<dbReference type="SUPFAM" id="SSF47862">
    <property type="entry name" value="Saposin"/>
    <property type="match status" value="1"/>
</dbReference>
<evidence type="ECO:0000256" key="3">
    <source>
        <dbReference type="ARBA" id="ARBA00022750"/>
    </source>
</evidence>
<name>A0AAD6EX25_9POAL</name>
<keyword evidence="7" id="KW-0325">Glycoprotein</keyword>
<evidence type="ECO:0000256" key="1">
    <source>
        <dbReference type="ARBA" id="ARBA00007447"/>
    </source>
</evidence>
<evidence type="ECO:0000256" key="5">
    <source>
        <dbReference type="ARBA" id="ARBA00023145"/>
    </source>
</evidence>
<dbReference type="InterPro" id="IPR001461">
    <property type="entry name" value="Aspartic_peptidase_A1"/>
</dbReference>
<evidence type="ECO:0000313" key="14">
    <source>
        <dbReference type="Proteomes" id="UP001210211"/>
    </source>
</evidence>
<feature type="domain" description="Peptidase A1" evidence="12">
    <location>
        <begin position="84"/>
        <end position="496"/>
    </location>
</feature>
<keyword evidence="3 9" id="KW-0064">Aspartyl protease</keyword>
<feature type="domain" description="Saposin B-type" evidence="11">
    <location>
        <begin position="369"/>
        <end position="410"/>
    </location>
</feature>